<dbReference type="Proteomes" id="UP000184390">
    <property type="component" value="Unassembled WGS sequence"/>
</dbReference>
<dbReference type="EMBL" id="FQYL01000001">
    <property type="protein sequence ID" value="SHI28659.1"/>
    <property type="molecule type" value="Genomic_DNA"/>
</dbReference>
<reference evidence="2 3" key="1">
    <citation type="submission" date="2016-11" db="EMBL/GenBank/DDBJ databases">
        <authorList>
            <person name="Varghese N."/>
            <person name="Submissions S."/>
        </authorList>
    </citation>
    <scope>NUCLEOTIDE SEQUENCE [LARGE SCALE GENOMIC DNA]</scope>
    <source>
        <strain evidence="2 3">PA</strain>
    </source>
</reference>
<feature type="compositionally biased region" description="Low complexity" evidence="1">
    <location>
        <begin position="40"/>
        <end position="65"/>
    </location>
</feature>
<organism evidence="2 3">
    <name type="scientific">Actinomyces denticolens</name>
    <dbReference type="NCBI Taxonomy" id="52767"/>
    <lineage>
        <taxon>Bacteria</taxon>
        <taxon>Bacillati</taxon>
        <taxon>Actinomycetota</taxon>
        <taxon>Actinomycetes</taxon>
        <taxon>Actinomycetales</taxon>
        <taxon>Actinomycetaceae</taxon>
        <taxon>Actinomyces</taxon>
    </lineage>
</organism>
<evidence type="ECO:0000313" key="3">
    <source>
        <dbReference type="Proteomes" id="UP000184390"/>
    </source>
</evidence>
<dbReference type="RefSeq" id="WP_073450999.1">
    <property type="nucleotide sequence ID" value="NZ_FQYL01000001.1"/>
</dbReference>
<proteinExistence type="predicted"/>
<name>A0ABY1HZ97_9ACTO</name>
<evidence type="ECO:0000313" key="2">
    <source>
        <dbReference type="EMBL" id="SHI28659.1"/>
    </source>
</evidence>
<protein>
    <recommendedName>
        <fullName evidence="4">ABC transporter</fullName>
    </recommendedName>
</protein>
<feature type="region of interest" description="Disordered" evidence="1">
    <location>
        <begin position="40"/>
        <end position="76"/>
    </location>
</feature>
<evidence type="ECO:0008006" key="4">
    <source>
        <dbReference type="Google" id="ProtNLM"/>
    </source>
</evidence>
<dbReference type="SUPFAM" id="SSF51004">
    <property type="entry name" value="C-terminal (heme d1) domain of cytochrome cd1-nitrite reductase"/>
    <property type="match status" value="1"/>
</dbReference>
<sequence>MRLPQRIRTGLADRTGRTGTAVVGASLAAAVVLGACSGGSPSDATASATAPDASAGASAAAQESGQGDGHGHIDGATELSEAPLSLVTASSDGQVSLLDLTDDGAPTPITSLPGLTATASDSRFVALTGPDGALSLVDSGVWTWDHGDHQHYYRATARDLGAVGMSGTAGVASTNARTVIASGTTATVLDRQALGQGSQSALATATIDAGSFAAPLGERTVLVSGGRAGIIDDAGQAVGQGVACPAASGGTLTRAGIVLGCQGGAVVAPEPSSTATAEPPSLEWVPLPDEAAGTRIVSLSNRARRSQVAALDETGGAWLLSVRDRSWTRVTFGAPVVAVSAMDDTRKRVVGIDAEGRVRVWADGAEATVTEPIADPALAAAVGLRVTPKRVYAPGAGGASVLEIDAADSARVARTIPAAGLVSFEVVGA</sequence>
<dbReference type="InterPro" id="IPR011048">
    <property type="entry name" value="Haem_d1_sf"/>
</dbReference>
<accession>A0ABY1HZ97</accession>
<comment type="caution">
    <text evidence="2">The sequence shown here is derived from an EMBL/GenBank/DDBJ whole genome shotgun (WGS) entry which is preliminary data.</text>
</comment>
<evidence type="ECO:0000256" key="1">
    <source>
        <dbReference type="SAM" id="MobiDB-lite"/>
    </source>
</evidence>
<keyword evidence="3" id="KW-1185">Reference proteome</keyword>
<gene>
    <name evidence="2" type="ORF">SAMN05216246_10121</name>
</gene>